<feature type="domain" description="Carboxylesterase type B" evidence="2">
    <location>
        <begin position="3"/>
        <end position="297"/>
    </location>
</feature>
<gene>
    <name evidence="3" type="ORF">P171DRAFT_455280</name>
</gene>
<dbReference type="Proteomes" id="UP000799764">
    <property type="component" value="Unassembled WGS sequence"/>
</dbReference>
<dbReference type="EMBL" id="MU001501">
    <property type="protein sequence ID" value="KAF2444556.1"/>
    <property type="molecule type" value="Genomic_DNA"/>
</dbReference>
<proteinExistence type="inferred from homology"/>
<comment type="caution">
    <text evidence="3">The sequence shown here is derived from an EMBL/GenBank/DDBJ whole genome shotgun (WGS) entry which is preliminary data.</text>
</comment>
<organism evidence="3 4">
    <name type="scientific">Karstenula rhodostoma CBS 690.94</name>
    <dbReference type="NCBI Taxonomy" id="1392251"/>
    <lineage>
        <taxon>Eukaryota</taxon>
        <taxon>Fungi</taxon>
        <taxon>Dikarya</taxon>
        <taxon>Ascomycota</taxon>
        <taxon>Pezizomycotina</taxon>
        <taxon>Dothideomycetes</taxon>
        <taxon>Pleosporomycetidae</taxon>
        <taxon>Pleosporales</taxon>
        <taxon>Massarineae</taxon>
        <taxon>Didymosphaeriaceae</taxon>
        <taxon>Karstenula</taxon>
    </lineage>
</organism>
<comment type="similarity">
    <text evidence="1">Belongs to the 'GDXG' lipolytic enzyme family.</text>
</comment>
<dbReference type="PROSITE" id="PS01173">
    <property type="entry name" value="LIPASE_GDXG_HIS"/>
    <property type="match status" value="1"/>
</dbReference>
<keyword evidence="4" id="KW-1185">Reference proteome</keyword>
<dbReference type="Gene3D" id="3.40.50.1820">
    <property type="entry name" value="alpha/beta hydrolase"/>
    <property type="match status" value="1"/>
</dbReference>
<dbReference type="AlphaFoldDB" id="A0A9P4PI26"/>
<dbReference type="PANTHER" id="PTHR11559">
    <property type="entry name" value="CARBOXYLESTERASE"/>
    <property type="match status" value="1"/>
</dbReference>
<evidence type="ECO:0000313" key="3">
    <source>
        <dbReference type="EMBL" id="KAF2444556.1"/>
    </source>
</evidence>
<name>A0A9P4PI26_9PLEO</name>
<reference evidence="3" key="1">
    <citation type="journal article" date="2020" name="Stud. Mycol.">
        <title>101 Dothideomycetes genomes: a test case for predicting lifestyles and emergence of pathogens.</title>
        <authorList>
            <person name="Haridas S."/>
            <person name="Albert R."/>
            <person name="Binder M."/>
            <person name="Bloem J."/>
            <person name="Labutti K."/>
            <person name="Salamov A."/>
            <person name="Andreopoulos B."/>
            <person name="Baker S."/>
            <person name="Barry K."/>
            <person name="Bills G."/>
            <person name="Bluhm B."/>
            <person name="Cannon C."/>
            <person name="Castanera R."/>
            <person name="Culley D."/>
            <person name="Daum C."/>
            <person name="Ezra D."/>
            <person name="Gonzalez J."/>
            <person name="Henrissat B."/>
            <person name="Kuo A."/>
            <person name="Liang C."/>
            <person name="Lipzen A."/>
            <person name="Lutzoni F."/>
            <person name="Magnuson J."/>
            <person name="Mondo S."/>
            <person name="Nolan M."/>
            <person name="Ohm R."/>
            <person name="Pangilinan J."/>
            <person name="Park H.-J."/>
            <person name="Ramirez L."/>
            <person name="Alfaro M."/>
            <person name="Sun H."/>
            <person name="Tritt A."/>
            <person name="Yoshinaga Y."/>
            <person name="Zwiers L.-H."/>
            <person name="Turgeon B."/>
            <person name="Goodwin S."/>
            <person name="Spatafora J."/>
            <person name="Crous P."/>
            <person name="Grigoriev I."/>
        </authorList>
    </citation>
    <scope>NUCLEOTIDE SEQUENCE</scope>
    <source>
        <strain evidence="3">CBS 690.94</strain>
    </source>
</reference>
<evidence type="ECO:0000313" key="4">
    <source>
        <dbReference type="Proteomes" id="UP000799764"/>
    </source>
</evidence>
<dbReference type="InterPro" id="IPR029058">
    <property type="entry name" value="AB_hydrolase_fold"/>
</dbReference>
<dbReference type="InterPro" id="IPR002018">
    <property type="entry name" value="CarbesteraseB"/>
</dbReference>
<accession>A0A9P4PI26</accession>
<evidence type="ECO:0000256" key="1">
    <source>
        <dbReference type="ARBA" id="ARBA00010515"/>
    </source>
</evidence>
<dbReference type="InterPro" id="IPR050309">
    <property type="entry name" value="Type-B_Carboxylest/Lipase"/>
</dbReference>
<dbReference type="InterPro" id="IPR002168">
    <property type="entry name" value="Lipase_GDXG_HIS_AS"/>
</dbReference>
<dbReference type="SUPFAM" id="SSF53474">
    <property type="entry name" value="alpha/beta-Hydrolases"/>
    <property type="match status" value="1"/>
</dbReference>
<protein>
    <submittedName>
        <fullName evidence="3">Carboxylesterase</fullName>
    </submittedName>
</protein>
<dbReference type="Pfam" id="PF00135">
    <property type="entry name" value="COesterase"/>
    <property type="match status" value="1"/>
</dbReference>
<evidence type="ECO:0000259" key="2">
    <source>
        <dbReference type="Pfam" id="PF00135"/>
    </source>
</evidence>
<sequence length="447" mass="48440">MATLTTPFGSFKGKYADGVVQYLGIPYATLKNQLSAPEMVFSYKSVVDATEYGPRAPAPDTSLFEQQFLIQSVIDDTPSPRMSGTECLNLNITVPSSIDPESVNKLPVMVFIHGGGFLMGSNSAPYFDPSRFVALSAELGTPVIVVSINYRLAVLGNLTSSELRAAGYPGNNALQDQKCALQWIRSHIEGFGGDANNVTAFGVSAGSVAVLTQLFSTEPLFKRAIAMSGTPMMLKPLPAAVAEVTYNSIMEALGLENASVEERIRRLITISPEELVEKTPMTARLAPFLDGDILPEAVTFDKLASRMVIPGMKWCGALMIGDCQHDVTTAILDAYGITPSISDDIALKHTINLATDILYATSALYYARAWPGKRYVYHFNEGNPWEGQFKGMATHMLDAACLFQNYNHETGEHGKDVAGTLANGFIAFTNGMEPWDSIAWDEFLAGK</sequence>
<dbReference type="OrthoDB" id="6846267at2759"/>
<dbReference type="GO" id="GO:0016787">
    <property type="term" value="F:hydrolase activity"/>
    <property type="evidence" value="ECO:0007669"/>
    <property type="project" value="InterPro"/>
</dbReference>